<sequence length="258" mass="30385">MKQLLFMAIMLFGAPLIAVPRIAIVYGEDVPCRAQPRIDADRNLDLHFGEIYNITGSHSLKRNEPAIWFFLSAGCWVQRSDLLLEDRMDRKLVPHLIECNIFSEWDDGFTPLMGDRHFVEWRHHLPFLPRLWLDGQYYDELQLVMVGDVVGDARQKTFVPKRAAAYTVNGKFIGFLNLREHASYFESYRLNTYRDSLGRFWSHTFEDRSKLSKLCESFGDEAVPMEERLEPENQVFYRWFSEEPLDISIPYKPHSREE</sequence>
<proteinExistence type="predicted"/>
<dbReference type="EMBL" id="WBUI01000001">
    <property type="protein sequence ID" value="KAB2935280.1"/>
    <property type="molecule type" value="Genomic_DNA"/>
</dbReference>
<reference evidence="1 2" key="1">
    <citation type="submission" date="2019-10" db="EMBL/GenBank/DDBJ databases">
        <title>Extracellular Electron Transfer in a Candidatus Methanoperedens spp. Enrichment Culture.</title>
        <authorList>
            <person name="Berger S."/>
            <person name="Rangel Shaw D."/>
            <person name="Berben T."/>
            <person name="In 'T Zandt M."/>
            <person name="Frank J."/>
            <person name="Reimann J."/>
            <person name="Jetten M.S.M."/>
            <person name="Welte C.U."/>
        </authorList>
    </citation>
    <scope>NUCLEOTIDE SEQUENCE [LARGE SCALE GENOMIC DNA]</scope>
    <source>
        <strain evidence="1">SB12</strain>
    </source>
</reference>
<evidence type="ECO:0000313" key="2">
    <source>
        <dbReference type="Proteomes" id="UP000460298"/>
    </source>
</evidence>
<comment type="caution">
    <text evidence="1">The sequence shown here is derived from an EMBL/GenBank/DDBJ whole genome shotgun (WGS) entry which is preliminary data.</text>
</comment>
<protein>
    <submittedName>
        <fullName evidence="1">Uncharacterized protein</fullName>
    </submittedName>
</protein>
<evidence type="ECO:0000313" key="1">
    <source>
        <dbReference type="EMBL" id="KAB2935280.1"/>
    </source>
</evidence>
<dbReference type="AlphaFoldDB" id="A0A833H565"/>
<name>A0A833H565_9LEPT</name>
<organism evidence="1 2">
    <name type="scientific">Leptonema illini</name>
    <dbReference type="NCBI Taxonomy" id="183"/>
    <lineage>
        <taxon>Bacteria</taxon>
        <taxon>Pseudomonadati</taxon>
        <taxon>Spirochaetota</taxon>
        <taxon>Spirochaetia</taxon>
        <taxon>Leptospirales</taxon>
        <taxon>Leptospiraceae</taxon>
        <taxon>Leptonema</taxon>
    </lineage>
</organism>
<accession>A0A833H565</accession>
<dbReference type="Proteomes" id="UP000460298">
    <property type="component" value="Unassembled WGS sequence"/>
</dbReference>
<gene>
    <name evidence="1" type="ORF">F9K24_00710</name>
</gene>